<organism evidence="2 3">
    <name type="scientific">Frigoriglobus tundricola</name>
    <dbReference type="NCBI Taxonomy" id="2774151"/>
    <lineage>
        <taxon>Bacteria</taxon>
        <taxon>Pseudomonadati</taxon>
        <taxon>Planctomycetota</taxon>
        <taxon>Planctomycetia</taxon>
        <taxon>Gemmatales</taxon>
        <taxon>Gemmataceae</taxon>
        <taxon>Frigoriglobus</taxon>
    </lineage>
</organism>
<dbReference type="KEGG" id="ftj:FTUN_3087"/>
<reference evidence="3" key="1">
    <citation type="submission" date="2020-05" db="EMBL/GenBank/DDBJ databases">
        <title>Frigoriglobus tundricola gen. nov., sp. nov., a psychrotolerant cellulolytic planctomycete of the family Gemmataceae with two divergent copies of 16S rRNA gene.</title>
        <authorList>
            <person name="Kulichevskaya I.S."/>
            <person name="Ivanova A.A."/>
            <person name="Naumoff D.G."/>
            <person name="Beletsky A.V."/>
            <person name="Rijpstra W.I.C."/>
            <person name="Sinninghe Damste J.S."/>
            <person name="Mardanov A.V."/>
            <person name="Ravin N.V."/>
            <person name="Dedysh S.N."/>
        </authorList>
    </citation>
    <scope>NUCLEOTIDE SEQUENCE [LARGE SCALE GENOMIC DNA]</scope>
    <source>
        <strain evidence="3">PL17</strain>
    </source>
</reference>
<sequence length="62" mass="7201">MKPSFELTTKAQSSHNESQRRDTRVTNPEPEFTGRFATRHCHLFRIPLCPFVRPLCLCGEIL</sequence>
<evidence type="ECO:0000313" key="2">
    <source>
        <dbReference type="EMBL" id="QJW95538.1"/>
    </source>
</evidence>
<feature type="region of interest" description="Disordered" evidence="1">
    <location>
        <begin position="1"/>
        <end position="31"/>
    </location>
</feature>
<accession>A0A6M5YNL2</accession>
<name>A0A6M5YNL2_9BACT</name>
<keyword evidence="3" id="KW-1185">Reference proteome</keyword>
<proteinExistence type="predicted"/>
<gene>
    <name evidence="2" type="ORF">FTUN_3087</name>
</gene>
<evidence type="ECO:0000256" key="1">
    <source>
        <dbReference type="SAM" id="MobiDB-lite"/>
    </source>
</evidence>
<protein>
    <submittedName>
        <fullName evidence="2">Uncharacterized protein</fullName>
    </submittedName>
</protein>
<dbReference type="Proteomes" id="UP000503447">
    <property type="component" value="Chromosome"/>
</dbReference>
<feature type="compositionally biased region" description="Polar residues" evidence="1">
    <location>
        <begin position="1"/>
        <end position="16"/>
    </location>
</feature>
<dbReference type="AlphaFoldDB" id="A0A6M5YNL2"/>
<dbReference type="EMBL" id="CP053452">
    <property type="protein sequence ID" value="QJW95538.1"/>
    <property type="molecule type" value="Genomic_DNA"/>
</dbReference>
<evidence type="ECO:0000313" key="3">
    <source>
        <dbReference type="Proteomes" id="UP000503447"/>
    </source>
</evidence>